<gene>
    <name evidence="2" type="ORF">P8935_17645</name>
</gene>
<dbReference type="PANTHER" id="PTHR35038">
    <property type="entry name" value="DISSIMILATORY SULFITE REDUCTASE SIRA"/>
    <property type="match status" value="1"/>
</dbReference>
<evidence type="ECO:0000313" key="2">
    <source>
        <dbReference type="EMBL" id="XBH16384.1"/>
    </source>
</evidence>
<protein>
    <recommendedName>
        <fullName evidence="3">Cytochrome c-552/4 domain-containing protein</fullName>
    </recommendedName>
</protein>
<reference evidence="2" key="1">
    <citation type="submission" date="2023-03" db="EMBL/GenBank/DDBJ databases">
        <title>Edaphobacter sp.</title>
        <authorList>
            <person name="Huber K.J."/>
            <person name="Papendorf J."/>
            <person name="Pilke C."/>
            <person name="Bunk B."/>
            <person name="Sproeer C."/>
            <person name="Pester M."/>
        </authorList>
    </citation>
    <scope>NUCLEOTIDE SEQUENCE</scope>
    <source>
        <strain evidence="2">DSM 110680</strain>
    </source>
</reference>
<accession>A0AAU7DF00</accession>
<evidence type="ECO:0008006" key="3">
    <source>
        <dbReference type="Google" id="ProtNLM"/>
    </source>
</evidence>
<name>A0AAU7DF00_9BACT</name>
<dbReference type="RefSeq" id="WP_348261613.1">
    <property type="nucleotide sequence ID" value="NZ_CP121196.1"/>
</dbReference>
<dbReference type="Gene3D" id="1.10.1130.10">
    <property type="entry name" value="Flavocytochrome C3, Chain A"/>
    <property type="match status" value="1"/>
</dbReference>
<dbReference type="PANTHER" id="PTHR35038:SF8">
    <property type="entry name" value="C-TYPE POLYHEME CYTOCHROME OMCC"/>
    <property type="match status" value="1"/>
</dbReference>
<evidence type="ECO:0000256" key="1">
    <source>
        <dbReference type="ARBA" id="ARBA00022729"/>
    </source>
</evidence>
<dbReference type="InterPro" id="IPR051829">
    <property type="entry name" value="Multiheme_Cytochr_ET"/>
</dbReference>
<organism evidence="2">
    <name type="scientific">Telmatobacter sp. DSM 110680</name>
    <dbReference type="NCBI Taxonomy" id="3036704"/>
    <lineage>
        <taxon>Bacteria</taxon>
        <taxon>Pseudomonadati</taxon>
        <taxon>Acidobacteriota</taxon>
        <taxon>Terriglobia</taxon>
        <taxon>Terriglobales</taxon>
        <taxon>Acidobacteriaceae</taxon>
        <taxon>Telmatobacter</taxon>
    </lineage>
</organism>
<proteinExistence type="predicted"/>
<dbReference type="AlphaFoldDB" id="A0AAU7DF00"/>
<dbReference type="SUPFAM" id="SSF48695">
    <property type="entry name" value="Multiheme cytochromes"/>
    <property type="match status" value="1"/>
</dbReference>
<sequence length="290" mass="32383">MLSTHADLSAQIGSYTYKVQTKDGRSTYSVSDGTDTLTLPIRWIFGQHAQTWVLEKDGHYYESLVSFFPRPNGLAITPGDQRITPHNLTEAMGRQLPIWEVRTCFNCHGSGVVEGEKLDPARVTPGLDCERCHLGAQQHMADSARDNFKTLPKSLKRLDAEQISDFCGQCHRTFDTVLRNKWHGPAFVRIQPYRLEISKCFIGNDPRISCLACHNPHQPLNHDIASYDSKCLACHGETKSTSTAVAMKTCPVAKSNCTSCHMPKVELPGGNAQFTDHYIRIVHAGEPYPK</sequence>
<keyword evidence="1" id="KW-0732">Signal</keyword>
<dbReference type="InterPro" id="IPR036280">
    <property type="entry name" value="Multihaem_cyt_sf"/>
</dbReference>
<dbReference type="EMBL" id="CP121196">
    <property type="protein sequence ID" value="XBH16384.1"/>
    <property type="molecule type" value="Genomic_DNA"/>
</dbReference>
<dbReference type="Gene3D" id="3.90.10.10">
    <property type="entry name" value="Cytochrome C3"/>
    <property type="match status" value="1"/>
</dbReference>